<reference evidence="2 3" key="1">
    <citation type="journal article" date="2019" name="Genome Biol. Evol.">
        <title>Insights into the evolution of the New World diploid cottons (Gossypium, subgenus Houzingenia) based on genome sequencing.</title>
        <authorList>
            <person name="Grover C.E."/>
            <person name="Arick M.A. 2nd"/>
            <person name="Thrash A."/>
            <person name="Conover J.L."/>
            <person name="Sanders W.S."/>
            <person name="Peterson D.G."/>
            <person name="Frelichowski J.E."/>
            <person name="Scheffler J.A."/>
            <person name="Scheffler B.E."/>
            <person name="Wendel J.F."/>
        </authorList>
    </citation>
    <scope>NUCLEOTIDE SEQUENCE [LARGE SCALE GENOMIC DNA]</scope>
    <source>
        <strain evidence="2">27</strain>
        <tissue evidence="2">Leaf</tissue>
    </source>
</reference>
<name>A0A7J8TC47_GOSDV</name>
<comment type="caution">
    <text evidence="2">The sequence shown here is derived from an EMBL/GenBank/DDBJ whole genome shotgun (WGS) entry which is preliminary data.</text>
</comment>
<evidence type="ECO:0000313" key="3">
    <source>
        <dbReference type="Proteomes" id="UP000593561"/>
    </source>
</evidence>
<feature type="domain" description="DUF7745" evidence="1">
    <location>
        <begin position="2"/>
        <end position="107"/>
    </location>
</feature>
<dbReference type="PANTHER" id="PTHR48200">
    <property type="entry name" value="PROTEIN, PUTATIVE-RELATED"/>
    <property type="match status" value="1"/>
</dbReference>
<evidence type="ECO:0000313" key="2">
    <source>
        <dbReference type="EMBL" id="MBA0635750.1"/>
    </source>
</evidence>
<proteinExistence type="predicted"/>
<protein>
    <recommendedName>
        <fullName evidence="1">DUF7745 domain-containing protein</fullName>
    </recommendedName>
</protein>
<dbReference type="PANTHER" id="PTHR48200:SF1">
    <property type="entry name" value="AMINOTRANSFERASE-LIKE PLANT MOBILE DOMAIN-CONTAINING PROTEIN"/>
    <property type="match status" value="1"/>
</dbReference>
<keyword evidence="3" id="KW-1185">Reference proteome</keyword>
<dbReference type="Pfam" id="PF24924">
    <property type="entry name" value="DUF7745"/>
    <property type="match status" value="1"/>
</dbReference>
<dbReference type="Proteomes" id="UP000593561">
    <property type="component" value="Unassembled WGS sequence"/>
</dbReference>
<accession>A0A7J8TC47</accession>
<gene>
    <name evidence="2" type="ORF">Godav_025811</name>
</gene>
<evidence type="ECO:0000259" key="1">
    <source>
        <dbReference type="Pfam" id="PF24924"/>
    </source>
</evidence>
<dbReference type="EMBL" id="JABFAC010243026">
    <property type="protein sequence ID" value="MBA0635750.1"/>
    <property type="molecule type" value="Genomic_DNA"/>
</dbReference>
<dbReference type="InterPro" id="IPR056647">
    <property type="entry name" value="DUF7745"/>
</dbReference>
<organism evidence="2 3">
    <name type="scientific">Gossypium davidsonii</name>
    <name type="common">Davidson's cotton</name>
    <name type="synonym">Gossypium klotzschianum subsp. davidsonii</name>
    <dbReference type="NCBI Taxonomy" id="34287"/>
    <lineage>
        <taxon>Eukaryota</taxon>
        <taxon>Viridiplantae</taxon>
        <taxon>Streptophyta</taxon>
        <taxon>Embryophyta</taxon>
        <taxon>Tracheophyta</taxon>
        <taxon>Spermatophyta</taxon>
        <taxon>Magnoliopsida</taxon>
        <taxon>eudicotyledons</taxon>
        <taxon>Gunneridae</taxon>
        <taxon>Pentapetalae</taxon>
        <taxon>rosids</taxon>
        <taxon>malvids</taxon>
        <taxon>Malvales</taxon>
        <taxon>Malvaceae</taxon>
        <taxon>Malvoideae</taxon>
        <taxon>Gossypium</taxon>
    </lineage>
</organism>
<dbReference type="AlphaFoldDB" id="A0A7J8TC47"/>
<sequence length="108" mass="12914">MKEIWDQWDNETKQLFFYNYGDLPYLLGVKVDKYLFRALAQFWNPAYSCVTFRKVDLAHTVEEYTTLLRCPKIQVDKAYSKAASVPMWFKKLMNITEMSEQWVAARIQ</sequence>